<comment type="pathway">
    <text evidence="2 9">Amine and polyamine biosynthesis; ectoine biosynthesis; L-ectoine from L-aspartate 4-semialdehyde: step 2/3.</text>
</comment>
<dbReference type="Pfam" id="PF00583">
    <property type="entry name" value="Acetyltransf_1"/>
    <property type="match status" value="1"/>
</dbReference>
<evidence type="ECO:0000256" key="4">
    <source>
        <dbReference type="ARBA" id="ARBA00012355"/>
    </source>
</evidence>
<dbReference type="SUPFAM" id="SSF55729">
    <property type="entry name" value="Acyl-CoA N-acyltransferases (Nat)"/>
    <property type="match status" value="1"/>
</dbReference>
<dbReference type="PROSITE" id="PS51186">
    <property type="entry name" value="GNAT"/>
    <property type="match status" value="1"/>
</dbReference>
<name>A0ABC8AU71_9NOCA</name>
<dbReference type="Proteomes" id="UP000180166">
    <property type="component" value="Chromosome"/>
</dbReference>
<dbReference type="EC" id="2.3.1.178" evidence="4 9"/>
<gene>
    <name evidence="9 11" type="primary">ectA</name>
    <name evidence="11" type="ORF">NS506_03738</name>
</gene>
<sequence>MQSKSSRLIAAPEKIVREQSPEYALASAPRSDAIVIRSPRIDDGSRLWQIAVDSRVLDVNSSYAYLLWCRDFASTSVVAEIDGEVAGFVIGYLRPADPATLFAWQVAVDRAHRGRGIGVAMLDCLLETGSGQAASAIETTVSPDNTASTAMFAALARLRGMGITRRKLFTANHFPDVHEPEELYRIAAGTDQEGRR</sequence>
<evidence type="ECO:0000256" key="3">
    <source>
        <dbReference type="ARBA" id="ARBA00010712"/>
    </source>
</evidence>
<evidence type="ECO:0000259" key="10">
    <source>
        <dbReference type="PROSITE" id="PS51186"/>
    </source>
</evidence>
<dbReference type="Gene3D" id="3.40.630.30">
    <property type="match status" value="1"/>
</dbReference>
<evidence type="ECO:0000256" key="6">
    <source>
        <dbReference type="ARBA" id="ARBA00022679"/>
    </source>
</evidence>
<evidence type="ECO:0000313" key="11">
    <source>
        <dbReference type="EMBL" id="APA97787.1"/>
    </source>
</evidence>
<evidence type="ECO:0000256" key="5">
    <source>
        <dbReference type="ARBA" id="ARBA00017935"/>
    </source>
</evidence>
<dbReference type="AlphaFoldDB" id="A0ABC8AU71"/>
<dbReference type="InterPro" id="IPR000182">
    <property type="entry name" value="GNAT_dom"/>
</dbReference>
<evidence type="ECO:0000256" key="8">
    <source>
        <dbReference type="ARBA" id="ARBA00048924"/>
    </source>
</evidence>
<dbReference type="GO" id="GO:0033816">
    <property type="term" value="F:diaminobutyrate acetyltransferase activity"/>
    <property type="evidence" value="ECO:0007669"/>
    <property type="project" value="UniProtKB-EC"/>
</dbReference>
<dbReference type="InterPro" id="IPR012772">
    <property type="entry name" value="Ectoine_EctA"/>
</dbReference>
<proteinExistence type="inferred from homology"/>
<dbReference type="KEGG" id="nsr:NS506_03738"/>
<keyword evidence="6 9" id="KW-0808">Transferase</keyword>
<protein>
    <recommendedName>
        <fullName evidence="5 9">L-2,4-diaminobutyric acid acetyltransferase</fullName>
        <shortName evidence="9">DABA acetyltransferase</shortName>
        <ecNumber evidence="4 9">2.3.1.178</ecNumber>
    </recommendedName>
</protein>
<reference evidence="11 12" key="1">
    <citation type="submission" date="2016-10" db="EMBL/GenBank/DDBJ databases">
        <title>Genome sequence of Nocardia seriolae strain EM150506, isolated from Anguila japonica.</title>
        <authorList>
            <person name="Han H.-J."/>
        </authorList>
    </citation>
    <scope>NUCLEOTIDE SEQUENCE [LARGE SCALE GENOMIC DNA]</scope>
    <source>
        <strain evidence="11 12">EM150506</strain>
    </source>
</reference>
<comment type="catalytic activity">
    <reaction evidence="8 9">
        <text>L-2,4-diaminobutanoate + acetyl-CoA = (2S)-4-acetamido-2-aminobutanoate + CoA + H(+)</text>
        <dbReference type="Rhea" id="RHEA:16901"/>
        <dbReference type="ChEBI" id="CHEBI:15378"/>
        <dbReference type="ChEBI" id="CHEBI:57287"/>
        <dbReference type="ChEBI" id="CHEBI:57288"/>
        <dbReference type="ChEBI" id="CHEBI:58761"/>
        <dbReference type="ChEBI" id="CHEBI:58929"/>
        <dbReference type="EC" id="2.3.1.178"/>
    </reaction>
</comment>
<organism evidence="11 12">
    <name type="scientific">Nocardia seriolae</name>
    <dbReference type="NCBI Taxonomy" id="37332"/>
    <lineage>
        <taxon>Bacteria</taxon>
        <taxon>Bacillati</taxon>
        <taxon>Actinomycetota</taxon>
        <taxon>Actinomycetes</taxon>
        <taxon>Mycobacteriales</taxon>
        <taxon>Nocardiaceae</taxon>
        <taxon>Nocardia</taxon>
    </lineage>
</organism>
<feature type="domain" description="N-acetyltransferase" evidence="10">
    <location>
        <begin position="34"/>
        <end position="186"/>
    </location>
</feature>
<dbReference type="NCBIfam" id="TIGR02406">
    <property type="entry name" value="ectoine_EctA"/>
    <property type="match status" value="1"/>
</dbReference>
<comment type="function">
    <text evidence="1 9">Catalyzes the acetylation of L-2,4-diaminobutyrate (DABA) to gamma-N-acetyl-alpha,gamma-diaminobutyric acid (ADABA) with acetyl coenzyme A.</text>
</comment>
<dbReference type="InterPro" id="IPR016181">
    <property type="entry name" value="Acyl_CoA_acyltransferase"/>
</dbReference>
<comment type="similarity">
    <text evidence="3 9">Belongs to the acetyltransferase family. EctA subfamily.</text>
</comment>
<evidence type="ECO:0000256" key="2">
    <source>
        <dbReference type="ARBA" id="ARBA00004978"/>
    </source>
</evidence>
<evidence type="ECO:0000256" key="1">
    <source>
        <dbReference type="ARBA" id="ARBA00003741"/>
    </source>
</evidence>
<dbReference type="CDD" id="cd04301">
    <property type="entry name" value="NAT_SF"/>
    <property type="match status" value="1"/>
</dbReference>
<accession>A0ABC8AU71</accession>
<evidence type="ECO:0000256" key="7">
    <source>
        <dbReference type="ARBA" id="ARBA00023315"/>
    </source>
</evidence>
<dbReference type="EMBL" id="CP017839">
    <property type="protein sequence ID" value="APA97787.1"/>
    <property type="molecule type" value="Genomic_DNA"/>
</dbReference>
<evidence type="ECO:0000256" key="9">
    <source>
        <dbReference type="RuleBase" id="RU365045"/>
    </source>
</evidence>
<evidence type="ECO:0000313" key="12">
    <source>
        <dbReference type="Proteomes" id="UP000180166"/>
    </source>
</evidence>
<keyword evidence="7 9" id="KW-0012">Acyltransferase</keyword>